<proteinExistence type="inferred from homology"/>
<comment type="similarity">
    <text evidence="1">Belongs to the FAH family.</text>
</comment>
<accession>A0ABW0VRX3</accession>
<dbReference type="InterPro" id="IPR018833">
    <property type="entry name" value="Rv2993c-like_N"/>
</dbReference>
<dbReference type="EMBL" id="JBHSOW010000015">
    <property type="protein sequence ID" value="MFC5648233.1"/>
    <property type="molecule type" value="Genomic_DNA"/>
</dbReference>
<evidence type="ECO:0000256" key="2">
    <source>
        <dbReference type="ARBA" id="ARBA00022723"/>
    </source>
</evidence>
<dbReference type="PANTHER" id="PTHR11820">
    <property type="entry name" value="ACYLPYRUVASE"/>
    <property type="match status" value="1"/>
</dbReference>
<dbReference type="Pfam" id="PF01557">
    <property type="entry name" value="FAA_hydrolase"/>
    <property type="match status" value="1"/>
</dbReference>
<dbReference type="PANTHER" id="PTHR11820:SF7">
    <property type="entry name" value="ACYLPYRUVASE FAHD1, MITOCHONDRIAL"/>
    <property type="match status" value="1"/>
</dbReference>
<reference evidence="6" key="1">
    <citation type="journal article" date="2019" name="Int. J. Syst. Evol. Microbiol.">
        <title>The Global Catalogue of Microorganisms (GCM) 10K type strain sequencing project: providing services to taxonomists for standard genome sequencing and annotation.</title>
        <authorList>
            <consortium name="The Broad Institute Genomics Platform"/>
            <consortium name="The Broad Institute Genome Sequencing Center for Infectious Disease"/>
            <person name="Wu L."/>
            <person name="Ma J."/>
        </authorList>
    </citation>
    <scope>NUCLEOTIDE SEQUENCE [LARGE SCALE GENOMIC DNA]</scope>
    <source>
        <strain evidence="6">CGMCC 1.3240</strain>
    </source>
</reference>
<dbReference type="SUPFAM" id="SSF56529">
    <property type="entry name" value="FAH"/>
    <property type="match status" value="1"/>
</dbReference>
<comment type="caution">
    <text evidence="5">The sequence shown here is derived from an EMBL/GenBank/DDBJ whole genome shotgun (WGS) entry which is preliminary data.</text>
</comment>
<dbReference type="Gene3D" id="3.90.850.10">
    <property type="entry name" value="Fumarylacetoacetase-like, C-terminal domain"/>
    <property type="match status" value="1"/>
</dbReference>
<dbReference type="RefSeq" id="WP_379186688.1">
    <property type="nucleotide sequence ID" value="NZ_JBHSOW010000015.1"/>
</dbReference>
<sequence length="258" mass="28038">MKLIRFKAGGEAEERSGILDGIRIHEFAGDLFGDRPLTGETYFLQDITLCAPLAPRHIIGIGKNFAAPGTAKPDIPEIPIFFFKPLGTVVGPLDPVILPEGTDGIKFESELAVIIGKEARNLTADEAETVIFGYTVANDFGAINYFHPEGHWTVGKSFDTFCPLGPLIETEFNYREARIQAEVNGVMKQDDYMSSAIMPVDRMIAYVSGFMTLKPGDVILTGTPAGADFVGNGDIVDAIIDGIGRLRNPVRISKQIAY</sequence>
<name>A0ABW0VRX3_9BACL</name>
<dbReference type="Proteomes" id="UP001596047">
    <property type="component" value="Unassembled WGS sequence"/>
</dbReference>
<feature type="domain" description="Rv2993c-like N-terminal" evidence="4">
    <location>
        <begin position="1"/>
        <end position="52"/>
    </location>
</feature>
<organism evidence="5 6">
    <name type="scientific">Paenibacillus solisilvae</name>
    <dbReference type="NCBI Taxonomy" id="2486751"/>
    <lineage>
        <taxon>Bacteria</taxon>
        <taxon>Bacillati</taxon>
        <taxon>Bacillota</taxon>
        <taxon>Bacilli</taxon>
        <taxon>Bacillales</taxon>
        <taxon>Paenibacillaceae</taxon>
        <taxon>Paenibacillus</taxon>
    </lineage>
</organism>
<gene>
    <name evidence="5" type="ORF">ACFPYJ_03700</name>
</gene>
<dbReference type="InterPro" id="IPR011234">
    <property type="entry name" value="Fumarylacetoacetase-like_C"/>
</dbReference>
<dbReference type="InterPro" id="IPR036663">
    <property type="entry name" value="Fumarylacetoacetase_C_sf"/>
</dbReference>
<keyword evidence="6" id="KW-1185">Reference proteome</keyword>
<evidence type="ECO:0000313" key="5">
    <source>
        <dbReference type="EMBL" id="MFC5648233.1"/>
    </source>
</evidence>
<evidence type="ECO:0000259" key="3">
    <source>
        <dbReference type="Pfam" id="PF01557"/>
    </source>
</evidence>
<feature type="domain" description="Fumarylacetoacetase-like C-terminal" evidence="3">
    <location>
        <begin position="58"/>
        <end position="251"/>
    </location>
</feature>
<dbReference type="EC" id="3.7.-.-" evidence="5"/>
<keyword evidence="5" id="KW-0378">Hydrolase</keyword>
<dbReference type="Pfam" id="PF10370">
    <property type="entry name" value="Rv2993c-like_N"/>
    <property type="match status" value="1"/>
</dbReference>
<keyword evidence="2" id="KW-0479">Metal-binding</keyword>
<protein>
    <submittedName>
        <fullName evidence="5">Fumarylacetoacetate hydrolase family protein</fullName>
        <ecNumber evidence="5">3.7.-.-</ecNumber>
    </submittedName>
</protein>
<evidence type="ECO:0000313" key="6">
    <source>
        <dbReference type="Proteomes" id="UP001596047"/>
    </source>
</evidence>
<evidence type="ECO:0000256" key="1">
    <source>
        <dbReference type="ARBA" id="ARBA00010211"/>
    </source>
</evidence>
<evidence type="ECO:0000259" key="4">
    <source>
        <dbReference type="Pfam" id="PF10370"/>
    </source>
</evidence>
<dbReference type="GO" id="GO:0016787">
    <property type="term" value="F:hydrolase activity"/>
    <property type="evidence" value="ECO:0007669"/>
    <property type="project" value="UniProtKB-KW"/>
</dbReference>
<dbReference type="Gene3D" id="2.30.30.370">
    <property type="entry name" value="FAH"/>
    <property type="match status" value="1"/>
</dbReference>